<protein>
    <recommendedName>
        <fullName evidence="3">P-loop containing nucleoside triphosphate hydrolase protein</fullName>
    </recommendedName>
</protein>
<name>A0ABR0F1Y5_ZASCE</name>
<proteinExistence type="predicted"/>
<comment type="caution">
    <text evidence="1">The sequence shown here is derived from an EMBL/GenBank/DDBJ whole genome shotgun (WGS) entry which is preliminary data.</text>
</comment>
<reference evidence="1 2" key="1">
    <citation type="journal article" date="2023" name="G3 (Bethesda)">
        <title>A chromosome-level genome assembly of Zasmidium syzygii isolated from banana leaves.</title>
        <authorList>
            <person name="van Westerhoven A.C."/>
            <person name="Mehrabi R."/>
            <person name="Talebi R."/>
            <person name="Steentjes M.B.F."/>
            <person name="Corcolon B."/>
            <person name="Chong P.A."/>
            <person name="Kema G.H.J."/>
            <person name="Seidl M.F."/>
        </authorList>
    </citation>
    <scope>NUCLEOTIDE SEQUENCE [LARGE SCALE GENOMIC DNA]</scope>
    <source>
        <strain evidence="1 2">P124</strain>
    </source>
</reference>
<evidence type="ECO:0008006" key="3">
    <source>
        <dbReference type="Google" id="ProtNLM"/>
    </source>
</evidence>
<organism evidence="1 2">
    <name type="scientific">Zasmidium cellare</name>
    <name type="common">Wine cellar mold</name>
    <name type="synonym">Racodium cellare</name>
    <dbReference type="NCBI Taxonomy" id="395010"/>
    <lineage>
        <taxon>Eukaryota</taxon>
        <taxon>Fungi</taxon>
        <taxon>Dikarya</taxon>
        <taxon>Ascomycota</taxon>
        <taxon>Pezizomycotina</taxon>
        <taxon>Dothideomycetes</taxon>
        <taxon>Dothideomycetidae</taxon>
        <taxon>Mycosphaerellales</taxon>
        <taxon>Mycosphaerellaceae</taxon>
        <taxon>Zasmidium</taxon>
    </lineage>
</organism>
<dbReference type="SUPFAM" id="SSF52540">
    <property type="entry name" value="P-loop containing nucleoside triphosphate hydrolases"/>
    <property type="match status" value="1"/>
</dbReference>
<dbReference type="InterPro" id="IPR027417">
    <property type="entry name" value="P-loop_NTPase"/>
</dbReference>
<accession>A0ABR0F1Y5</accession>
<keyword evidence="2" id="KW-1185">Reference proteome</keyword>
<dbReference type="PANTHER" id="PTHR36978">
    <property type="entry name" value="P-LOOP CONTAINING NUCLEOTIDE TRIPHOSPHATE HYDROLASE"/>
    <property type="match status" value="1"/>
</dbReference>
<evidence type="ECO:0000313" key="2">
    <source>
        <dbReference type="Proteomes" id="UP001305779"/>
    </source>
</evidence>
<sequence length="255" mass="28251">MPPTARAIDALPAPSPSSTPSMKVLVLAAPRSGSTSLGSALTLLGYKTCIGVAHSYFHENHFPYWTEAIDIKYHGKEGESYGKEGGEFERFLGGYEAVTGWGAALMGEEMVEAYPEAKVIVTGRDAEAWVGSFLPAWSYGHPLDKEEQKRYYLDHNERMRKLVPADRFLVFDSKDGWEPLCKFLGKDVPTTPYPHAGVRTGFHSSMQMIWRRTVLRAARNVGAAAVVTALLVMAVRKYWLGGRLPVVPYSLVGRR</sequence>
<dbReference type="EMBL" id="JAXOVC010000001">
    <property type="protein sequence ID" value="KAK4507343.1"/>
    <property type="molecule type" value="Genomic_DNA"/>
</dbReference>
<dbReference type="Gene3D" id="3.40.50.300">
    <property type="entry name" value="P-loop containing nucleotide triphosphate hydrolases"/>
    <property type="match status" value="2"/>
</dbReference>
<dbReference type="Pfam" id="PF17784">
    <property type="entry name" value="Sulfotransfer_4"/>
    <property type="match status" value="2"/>
</dbReference>
<dbReference type="Proteomes" id="UP001305779">
    <property type="component" value="Unassembled WGS sequence"/>
</dbReference>
<dbReference type="PANTHER" id="PTHR36978:SF4">
    <property type="entry name" value="P-LOOP CONTAINING NUCLEOSIDE TRIPHOSPHATE HYDROLASE PROTEIN"/>
    <property type="match status" value="1"/>
</dbReference>
<evidence type="ECO:0000313" key="1">
    <source>
        <dbReference type="EMBL" id="KAK4507343.1"/>
    </source>
</evidence>
<dbReference type="InterPro" id="IPR040632">
    <property type="entry name" value="Sulfotransfer_4"/>
</dbReference>
<gene>
    <name evidence="1" type="ORF">PRZ48_001078</name>
</gene>